<dbReference type="EnsemblPlants" id="EMT29138">
    <property type="protein sequence ID" value="EMT29138"/>
    <property type="gene ID" value="F775_19877"/>
</dbReference>
<sequence length="232" mass="26239">MGLQAGLDVRHDLTLDSFVSHDDEGLFDLAASSSYEYCCLAHPTTTARRSSKPPSRRDRRSMHLLPPSPFDVAGCSDENLIGCVILTAEAAHDEDLVDHKQRLPMFQMLLIYNYEHENNRVLYTCTYSFDDNTTGSCWKERKLSFVTIRDNSVVDLWTKEGQNDDDWQCCELVKLGRKGISIAFFADNRGTLLIKQGDVFSIIDLQGKEVIPVYLEKDQGVGHFRGACYFLG</sequence>
<reference evidence="1" key="1">
    <citation type="submission" date="2015-06" db="UniProtKB">
        <authorList>
            <consortium name="EnsemblPlants"/>
        </authorList>
    </citation>
    <scope>IDENTIFICATION</scope>
</reference>
<organism evidence="1">
    <name type="scientific">Aegilops tauschii</name>
    <name type="common">Tausch's goatgrass</name>
    <name type="synonym">Aegilops squarrosa</name>
    <dbReference type="NCBI Taxonomy" id="37682"/>
    <lineage>
        <taxon>Eukaryota</taxon>
        <taxon>Viridiplantae</taxon>
        <taxon>Streptophyta</taxon>
        <taxon>Embryophyta</taxon>
        <taxon>Tracheophyta</taxon>
        <taxon>Spermatophyta</taxon>
        <taxon>Magnoliopsida</taxon>
        <taxon>Liliopsida</taxon>
        <taxon>Poales</taxon>
        <taxon>Poaceae</taxon>
        <taxon>BOP clade</taxon>
        <taxon>Pooideae</taxon>
        <taxon>Triticodae</taxon>
        <taxon>Triticeae</taxon>
        <taxon>Triticinae</taxon>
        <taxon>Aegilops</taxon>
    </lineage>
</organism>
<dbReference type="AlphaFoldDB" id="M8C4Y7"/>
<dbReference type="PANTHER" id="PTHR36140">
    <property type="entry name" value="F-BOX DOMAIN-CONTAINING PROTEIN-RELATED"/>
    <property type="match status" value="1"/>
</dbReference>
<protein>
    <submittedName>
        <fullName evidence="1">Uncharacterized protein</fullName>
    </submittedName>
</protein>
<dbReference type="PANTHER" id="PTHR36140:SF2">
    <property type="entry name" value="OS01G0152950 PROTEIN"/>
    <property type="match status" value="1"/>
</dbReference>
<accession>M8C4Y7</accession>
<proteinExistence type="predicted"/>
<evidence type="ECO:0000313" key="1">
    <source>
        <dbReference type="EnsemblPlants" id="EMT29138"/>
    </source>
</evidence>
<name>M8C4Y7_AEGTA</name>